<proteinExistence type="predicted"/>
<sequence>MPKAVVRNFAISLDGYDAGPDQSLQNPLGVNGEELHQWLVPGIKPTRVCAARESFSAQGLGLTGFL</sequence>
<reference evidence="1" key="1">
    <citation type="submission" date="2016-01" db="EMBL/GenBank/DDBJ databases">
        <authorList>
            <person name="Regsiter A."/>
            <person name="william w."/>
        </authorList>
    </citation>
    <scope>NUCLEOTIDE SEQUENCE</scope>
    <source>
        <strain evidence="1">NCPPB 1641</strain>
    </source>
</reference>
<protein>
    <recommendedName>
        <fullName evidence="3">Bacterial bifunctional deaminase-reductase C-terminal domain-containing protein</fullName>
    </recommendedName>
</protein>
<evidence type="ECO:0008006" key="3">
    <source>
        <dbReference type="Google" id="ProtNLM"/>
    </source>
</evidence>
<accession>A0A1S7TMX1</accession>
<name>A0A1S7TMX1_9HYPH</name>
<dbReference type="AlphaFoldDB" id="A0A1S7TMX1"/>
<comment type="caution">
    <text evidence="1">The sequence shown here is derived from an EMBL/GenBank/DDBJ whole genome shotgun (WGS) entry which is preliminary data.</text>
</comment>
<organism evidence="1 2">
    <name type="scientific">Agrobacterium deltaense NCPPB 1641</name>
    <dbReference type="NCBI Taxonomy" id="1183425"/>
    <lineage>
        <taxon>Bacteria</taxon>
        <taxon>Pseudomonadati</taxon>
        <taxon>Pseudomonadota</taxon>
        <taxon>Alphaproteobacteria</taxon>
        <taxon>Hyphomicrobiales</taxon>
        <taxon>Rhizobiaceae</taxon>
        <taxon>Rhizobium/Agrobacterium group</taxon>
        <taxon>Agrobacterium</taxon>
    </lineage>
</organism>
<keyword evidence="2" id="KW-1185">Reference proteome</keyword>
<dbReference type="Proteomes" id="UP000192140">
    <property type="component" value="Unassembled WGS sequence"/>
</dbReference>
<gene>
    <name evidence="1" type="ORF">AGR7A_Cc210149</name>
</gene>
<evidence type="ECO:0000313" key="2">
    <source>
        <dbReference type="Proteomes" id="UP000192140"/>
    </source>
</evidence>
<evidence type="ECO:0000313" key="1">
    <source>
        <dbReference type="EMBL" id="CVI55617.1"/>
    </source>
</evidence>
<dbReference type="EMBL" id="FCNP01000014">
    <property type="protein sequence ID" value="CVI55617.1"/>
    <property type="molecule type" value="Genomic_DNA"/>
</dbReference>